<evidence type="ECO:0000313" key="3">
    <source>
        <dbReference type="Proteomes" id="UP001064489"/>
    </source>
</evidence>
<keyword evidence="3" id="KW-1185">Reference proteome</keyword>
<accession>A0AAD5JGZ4</accession>
<dbReference type="Proteomes" id="UP001064489">
    <property type="component" value="Chromosome 13"/>
</dbReference>
<feature type="region of interest" description="Disordered" evidence="1">
    <location>
        <begin position="123"/>
        <end position="144"/>
    </location>
</feature>
<name>A0AAD5JGZ4_ACENE</name>
<dbReference type="AlphaFoldDB" id="A0AAD5JGZ4"/>
<evidence type="ECO:0000313" key="2">
    <source>
        <dbReference type="EMBL" id="KAI9198838.1"/>
    </source>
</evidence>
<proteinExistence type="predicted"/>
<feature type="region of interest" description="Disordered" evidence="1">
    <location>
        <begin position="163"/>
        <end position="189"/>
    </location>
</feature>
<gene>
    <name evidence="2" type="ORF">LWI28_022836</name>
</gene>
<protein>
    <submittedName>
        <fullName evidence="2">Uncharacterized protein</fullName>
    </submittedName>
</protein>
<evidence type="ECO:0000256" key="1">
    <source>
        <dbReference type="SAM" id="MobiDB-lite"/>
    </source>
</evidence>
<organism evidence="2 3">
    <name type="scientific">Acer negundo</name>
    <name type="common">Box elder</name>
    <dbReference type="NCBI Taxonomy" id="4023"/>
    <lineage>
        <taxon>Eukaryota</taxon>
        <taxon>Viridiplantae</taxon>
        <taxon>Streptophyta</taxon>
        <taxon>Embryophyta</taxon>
        <taxon>Tracheophyta</taxon>
        <taxon>Spermatophyta</taxon>
        <taxon>Magnoliopsida</taxon>
        <taxon>eudicotyledons</taxon>
        <taxon>Gunneridae</taxon>
        <taxon>Pentapetalae</taxon>
        <taxon>rosids</taxon>
        <taxon>malvids</taxon>
        <taxon>Sapindales</taxon>
        <taxon>Sapindaceae</taxon>
        <taxon>Hippocastanoideae</taxon>
        <taxon>Acereae</taxon>
        <taxon>Acer</taxon>
    </lineage>
</organism>
<feature type="compositionally biased region" description="Basic and acidic residues" evidence="1">
    <location>
        <begin position="168"/>
        <end position="182"/>
    </location>
</feature>
<comment type="caution">
    <text evidence="2">The sequence shown here is derived from an EMBL/GenBank/DDBJ whole genome shotgun (WGS) entry which is preliminary data.</text>
</comment>
<sequence length="189" mass="21342">MRDLNISPNYYENPSAMKFDSRYSPITPDTRVKFMCSYGKNMLRSRESIHFGKMSNVNQIKHTSYWEPFGDGKEVLGKERERYEKLKAVKSEVDDRLHLALGTIESLKVELGEALPHIGRRRLSGGRSMPSSITTAVERPAPDPVEDISSRFAEVALSDEEPMVVSSNDDRFVGESEDDTRKGKAVVRG</sequence>
<dbReference type="EMBL" id="JAJSOW010000002">
    <property type="protein sequence ID" value="KAI9198838.1"/>
    <property type="molecule type" value="Genomic_DNA"/>
</dbReference>
<reference evidence="2 3" key="1">
    <citation type="journal article" date="2022" name="Plant J.">
        <title>Strategies of tolerance reflected in two North American maple genomes.</title>
        <authorList>
            <person name="McEvoy S.L."/>
            <person name="Sezen U.U."/>
            <person name="Trouern-Trend A."/>
            <person name="McMahon S.M."/>
            <person name="Schaberg P.G."/>
            <person name="Yang J."/>
            <person name="Wegrzyn J.L."/>
            <person name="Swenson N.G."/>
        </authorList>
    </citation>
    <scope>NUCLEOTIDE SEQUENCE [LARGE SCALE GENOMIC DNA]</scope>
    <source>
        <strain evidence="2">91603</strain>
    </source>
</reference>